<dbReference type="Pfam" id="PF07238">
    <property type="entry name" value="PilZ"/>
    <property type="match status" value="1"/>
</dbReference>
<organism evidence="2 3">
    <name type="scientific">Alicyclobacillus cellulosilyticus</name>
    <dbReference type="NCBI Taxonomy" id="1003997"/>
    <lineage>
        <taxon>Bacteria</taxon>
        <taxon>Bacillati</taxon>
        <taxon>Bacillota</taxon>
        <taxon>Bacilli</taxon>
        <taxon>Bacillales</taxon>
        <taxon>Alicyclobacillaceae</taxon>
        <taxon>Alicyclobacillus</taxon>
    </lineage>
</organism>
<reference evidence="2" key="1">
    <citation type="journal article" date="2014" name="Int. J. Syst. Evol. Microbiol.">
        <title>Complete genome sequence of Corynebacterium casei LMG S-19264T (=DSM 44701T), isolated from a smear-ripened cheese.</title>
        <authorList>
            <consortium name="US DOE Joint Genome Institute (JGI-PGF)"/>
            <person name="Walter F."/>
            <person name="Albersmeier A."/>
            <person name="Kalinowski J."/>
            <person name="Ruckert C."/>
        </authorList>
    </citation>
    <scope>NUCLEOTIDE SEQUENCE</scope>
    <source>
        <strain evidence="2">JCM 18487</strain>
    </source>
</reference>
<dbReference type="EMBL" id="BMOY01000019">
    <property type="protein sequence ID" value="GGJ05968.1"/>
    <property type="molecule type" value="Genomic_DNA"/>
</dbReference>
<gene>
    <name evidence="2" type="ORF">GCM10010885_13950</name>
</gene>
<evidence type="ECO:0000313" key="2">
    <source>
        <dbReference type="EMBL" id="GGJ05968.1"/>
    </source>
</evidence>
<protein>
    <recommendedName>
        <fullName evidence="1">PilZ domain-containing protein</fullName>
    </recommendedName>
</protein>
<feature type="domain" description="PilZ" evidence="1">
    <location>
        <begin position="19"/>
        <end position="133"/>
    </location>
</feature>
<dbReference type="SUPFAM" id="SSF141371">
    <property type="entry name" value="PilZ domain-like"/>
    <property type="match status" value="1"/>
</dbReference>
<accession>A0A917NJH7</accession>
<dbReference type="Proteomes" id="UP000637695">
    <property type="component" value="Unassembled WGS sequence"/>
</dbReference>
<proteinExistence type="predicted"/>
<evidence type="ECO:0000259" key="1">
    <source>
        <dbReference type="Pfam" id="PF07238"/>
    </source>
</evidence>
<keyword evidence="3" id="KW-1185">Reference proteome</keyword>
<dbReference type="AlphaFoldDB" id="A0A917NJH7"/>
<dbReference type="RefSeq" id="WP_188882026.1">
    <property type="nucleotide sequence ID" value="NZ_BMOY01000019.1"/>
</dbReference>
<sequence length="144" mass="16694">MHAEKEAEHRAAAEQSDHNRREFFRLSLLQDAAYRWVAKHRILTDPLPCILIDISAGGARIATKTPLTLPHPLPDGVDPADVRVEVDVLLLQPWQLRATIVWEDLQPIEKLHRYGLAWDLVHPRQRDLLLRELMRLEIRKKKGV</sequence>
<dbReference type="Gene3D" id="2.40.10.220">
    <property type="entry name" value="predicted glycosyltransferase like domains"/>
    <property type="match status" value="1"/>
</dbReference>
<dbReference type="InterPro" id="IPR009875">
    <property type="entry name" value="PilZ_domain"/>
</dbReference>
<dbReference type="GO" id="GO:0035438">
    <property type="term" value="F:cyclic-di-GMP binding"/>
    <property type="evidence" value="ECO:0007669"/>
    <property type="project" value="InterPro"/>
</dbReference>
<name>A0A917NJH7_9BACL</name>
<comment type="caution">
    <text evidence="2">The sequence shown here is derived from an EMBL/GenBank/DDBJ whole genome shotgun (WGS) entry which is preliminary data.</text>
</comment>
<evidence type="ECO:0000313" key="3">
    <source>
        <dbReference type="Proteomes" id="UP000637695"/>
    </source>
</evidence>
<reference evidence="2" key="2">
    <citation type="submission" date="2020-09" db="EMBL/GenBank/DDBJ databases">
        <authorList>
            <person name="Sun Q."/>
            <person name="Ohkuma M."/>
        </authorList>
    </citation>
    <scope>NUCLEOTIDE SEQUENCE</scope>
    <source>
        <strain evidence="2">JCM 18487</strain>
    </source>
</reference>